<keyword evidence="9 13" id="KW-0378">Hydrolase</keyword>
<evidence type="ECO:0000256" key="9">
    <source>
        <dbReference type="ARBA" id="ARBA00022801"/>
    </source>
</evidence>
<dbReference type="Pfam" id="PF00026">
    <property type="entry name" value="Asp"/>
    <property type="match status" value="1"/>
</dbReference>
<reference evidence="16" key="1">
    <citation type="submission" date="2017-09" db="EMBL/GenBank/DDBJ databases">
        <title>Polymorphism analysis of virulent-related genes among clinical Candida tropicalis isolates.</title>
        <authorList>
            <person name="Wu Y."/>
        </authorList>
    </citation>
    <scope>NUCLEOTIDE SEQUENCE</scope>
    <source>
        <strain evidence="16">CYCT01</strain>
    </source>
</reference>
<keyword evidence="6 13" id="KW-0645">Protease</keyword>
<gene>
    <name evidence="16" type="primary">SAPT4</name>
</gene>
<dbReference type="InterPro" id="IPR033121">
    <property type="entry name" value="PEPTIDASE_A1"/>
</dbReference>
<evidence type="ECO:0000256" key="3">
    <source>
        <dbReference type="ARBA" id="ARBA00007447"/>
    </source>
</evidence>
<dbReference type="InterPro" id="IPR001461">
    <property type="entry name" value="Aspartic_peptidase_A1"/>
</dbReference>
<dbReference type="VEuPathDB" id="FungiDB:CTRG_04491"/>
<dbReference type="InterPro" id="IPR033876">
    <property type="entry name" value="SAP-like"/>
</dbReference>
<evidence type="ECO:0000256" key="2">
    <source>
        <dbReference type="ARBA" id="ARBA00004613"/>
    </source>
</evidence>
<evidence type="ECO:0000313" key="16">
    <source>
        <dbReference type="EMBL" id="AXK68815.1"/>
    </source>
</evidence>
<name>A0A345ZEF3_CANTR</name>
<dbReference type="CDD" id="cd05474">
    <property type="entry name" value="SAP_like"/>
    <property type="match status" value="1"/>
</dbReference>
<evidence type="ECO:0000256" key="13">
    <source>
        <dbReference type="RuleBase" id="RU000454"/>
    </source>
</evidence>
<proteinExistence type="inferred from homology"/>
<feature type="active site" evidence="12">
    <location>
        <position position="270"/>
    </location>
</feature>
<protein>
    <recommendedName>
        <fullName evidence="4">candidapepsin</fullName>
        <ecNumber evidence="4">3.4.23.24</ecNumber>
    </recommendedName>
</protein>
<evidence type="ECO:0000256" key="6">
    <source>
        <dbReference type="ARBA" id="ARBA00022670"/>
    </source>
</evidence>
<dbReference type="GO" id="GO:0004190">
    <property type="term" value="F:aspartic-type endopeptidase activity"/>
    <property type="evidence" value="ECO:0007669"/>
    <property type="project" value="UniProtKB-KW"/>
</dbReference>
<dbReference type="GO" id="GO:0005576">
    <property type="term" value="C:extracellular region"/>
    <property type="evidence" value="ECO:0007669"/>
    <property type="project" value="UniProtKB-SubCell"/>
</dbReference>
<evidence type="ECO:0000256" key="12">
    <source>
        <dbReference type="PIRSR" id="PIRSR601461-1"/>
    </source>
</evidence>
<dbReference type="EMBL" id="MF925138">
    <property type="protein sequence ID" value="AXK68815.1"/>
    <property type="molecule type" value="Genomic_DNA"/>
</dbReference>
<evidence type="ECO:0000256" key="7">
    <source>
        <dbReference type="ARBA" id="ARBA00022729"/>
    </source>
</evidence>
<evidence type="ECO:0000256" key="5">
    <source>
        <dbReference type="ARBA" id="ARBA00022525"/>
    </source>
</evidence>
<feature type="domain" description="Peptidase A1" evidence="15">
    <location>
        <begin position="66"/>
        <end position="380"/>
    </location>
</feature>
<dbReference type="FunFam" id="2.40.70.10:FF:000011">
    <property type="entry name" value="Aspartic protease"/>
    <property type="match status" value="1"/>
</dbReference>
<comment type="subcellular location">
    <subcellularLocation>
        <location evidence="2">Secreted</location>
    </subcellularLocation>
</comment>
<evidence type="ECO:0000256" key="10">
    <source>
        <dbReference type="ARBA" id="ARBA00023145"/>
    </source>
</evidence>
<evidence type="ECO:0000256" key="1">
    <source>
        <dbReference type="ARBA" id="ARBA00001675"/>
    </source>
</evidence>
<evidence type="ECO:0000256" key="14">
    <source>
        <dbReference type="SAM" id="SignalP"/>
    </source>
</evidence>
<keyword evidence="11" id="KW-1015">Disulfide bond</keyword>
<evidence type="ECO:0000256" key="11">
    <source>
        <dbReference type="ARBA" id="ARBA00023157"/>
    </source>
</evidence>
<dbReference type="InterPro" id="IPR021109">
    <property type="entry name" value="Peptidase_aspartic_dom_sf"/>
</dbReference>
<evidence type="ECO:0000256" key="8">
    <source>
        <dbReference type="ARBA" id="ARBA00022750"/>
    </source>
</evidence>
<dbReference type="Gene3D" id="2.40.70.10">
    <property type="entry name" value="Acid Proteases"/>
    <property type="match status" value="2"/>
</dbReference>
<dbReference type="InterPro" id="IPR001969">
    <property type="entry name" value="Aspartic_peptidase_AS"/>
</dbReference>
<comment type="catalytic activity">
    <reaction evidence="1">
        <text>Preferential cleavage at the carboxyl of hydrophobic amino acids, but fails to cleave 15-Leu-|-Tyr-16, 16-Tyr-|-Leu-17 and 24-Phe-|-Phe-25 of insulin B chain. Activates trypsinogen, and degrades keratin.</text>
        <dbReference type="EC" id="3.4.23.24"/>
    </reaction>
</comment>
<dbReference type="VEuPathDB" id="FungiDB:CTMYA2_030220"/>
<dbReference type="PRINTS" id="PR00792">
    <property type="entry name" value="PEPSIN"/>
</dbReference>
<dbReference type="EC" id="3.4.23.24" evidence="4"/>
<dbReference type="PROSITE" id="PS00141">
    <property type="entry name" value="ASP_PROTEASE"/>
    <property type="match status" value="2"/>
</dbReference>
<evidence type="ECO:0000259" key="15">
    <source>
        <dbReference type="PROSITE" id="PS51767"/>
    </source>
</evidence>
<dbReference type="AlphaFoldDB" id="A0A345ZEF3"/>
<keyword evidence="7 14" id="KW-0732">Signal</keyword>
<dbReference type="PROSITE" id="PS51767">
    <property type="entry name" value="PEPTIDASE_A1"/>
    <property type="match status" value="1"/>
</dbReference>
<dbReference type="PANTHER" id="PTHR47966:SF65">
    <property type="entry name" value="ASPARTIC-TYPE ENDOPEPTIDASE"/>
    <property type="match status" value="1"/>
</dbReference>
<comment type="similarity">
    <text evidence="3 13">Belongs to the peptidase A1 family.</text>
</comment>
<sequence>MLLPKLVVSLVFSLLVTASPIAPPPGFITLDYDIIKTQKNIVPNENINVSKRQPVPVTLIKEQIAYAAEISIGSNKQRQTVIIDTGSSDLWVVDKNATCVRRFEQQVQDFCKTNGTYDPITSSSAKKLGTVFGISYGDKTNSSGNWYKDTIKIGGISITNQQFANVKSTSVAQGVMGIGFKTNEASNVTYDDVPITLKKQGIISKNAYSLFINSSDATTGEIIFGGVDHAKYTGKLIDLPVTSNRELRIHLNSFTIGVTNVSASIDVLLDSGTTFTYLQQDVLQQIVNKFNGQLIHDALGNPLHLVDCDLPGNIDFEFSNNAKISVPSTEFAVKLYTVNGELYPKCQLSILTSSANILGNNFLRSAYIVYDLEDKKISLAQVKYTSESNIVPLT</sequence>
<dbReference type="PANTHER" id="PTHR47966">
    <property type="entry name" value="BETA-SITE APP-CLEAVING ENZYME, ISOFORM A-RELATED"/>
    <property type="match status" value="1"/>
</dbReference>
<dbReference type="FunFam" id="2.40.70.10:FF:000023">
    <property type="entry name" value="Aspartic protease"/>
    <property type="match status" value="1"/>
</dbReference>
<organism evidence="16">
    <name type="scientific">Candida tropicalis</name>
    <name type="common">Yeast</name>
    <dbReference type="NCBI Taxonomy" id="5482"/>
    <lineage>
        <taxon>Eukaryota</taxon>
        <taxon>Fungi</taxon>
        <taxon>Dikarya</taxon>
        <taxon>Ascomycota</taxon>
        <taxon>Saccharomycotina</taxon>
        <taxon>Pichiomycetes</taxon>
        <taxon>Debaryomycetaceae</taxon>
        <taxon>Candida/Lodderomyces clade</taxon>
        <taxon>Candida</taxon>
    </lineage>
</organism>
<feature type="active site" evidence="12">
    <location>
        <position position="84"/>
    </location>
</feature>
<accession>A0A345ZEF3</accession>
<feature type="chain" id="PRO_5017037946" description="candidapepsin" evidence="14">
    <location>
        <begin position="19"/>
        <end position="394"/>
    </location>
</feature>
<feature type="signal peptide" evidence="14">
    <location>
        <begin position="1"/>
        <end position="18"/>
    </location>
</feature>
<dbReference type="SUPFAM" id="SSF50630">
    <property type="entry name" value="Acid proteases"/>
    <property type="match status" value="1"/>
</dbReference>
<keyword evidence="8 13" id="KW-0064">Aspartyl protease</keyword>
<keyword evidence="5" id="KW-0964">Secreted</keyword>
<keyword evidence="10" id="KW-0865">Zymogen</keyword>
<dbReference type="GO" id="GO:0006508">
    <property type="term" value="P:proteolysis"/>
    <property type="evidence" value="ECO:0007669"/>
    <property type="project" value="UniProtKB-KW"/>
</dbReference>
<evidence type="ECO:0000256" key="4">
    <source>
        <dbReference type="ARBA" id="ARBA00013207"/>
    </source>
</evidence>